<dbReference type="Proteomes" id="UP001207605">
    <property type="component" value="Unassembled WGS sequence"/>
</dbReference>
<evidence type="ECO:0000313" key="4">
    <source>
        <dbReference type="Proteomes" id="UP001207605"/>
    </source>
</evidence>
<keyword evidence="4" id="KW-1185">Reference proteome</keyword>
<dbReference type="PROSITE" id="PS00061">
    <property type="entry name" value="ADH_SHORT"/>
    <property type="match status" value="1"/>
</dbReference>
<gene>
    <name evidence="3" type="ORF">OCV65_10285</name>
</gene>
<evidence type="ECO:0000256" key="1">
    <source>
        <dbReference type="ARBA" id="ARBA00006484"/>
    </source>
</evidence>
<dbReference type="PANTHER" id="PTHR42760">
    <property type="entry name" value="SHORT-CHAIN DEHYDROGENASES/REDUCTASES FAMILY MEMBER"/>
    <property type="match status" value="1"/>
</dbReference>
<evidence type="ECO:0000256" key="2">
    <source>
        <dbReference type="RuleBase" id="RU000363"/>
    </source>
</evidence>
<proteinExistence type="inferred from homology"/>
<comment type="caution">
    <text evidence="3">The sequence shown here is derived from an EMBL/GenBank/DDBJ whole genome shotgun (WGS) entry which is preliminary data.</text>
</comment>
<dbReference type="InterPro" id="IPR002347">
    <property type="entry name" value="SDR_fam"/>
</dbReference>
<dbReference type="CDD" id="cd05233">
    <property type="entry name" value="SDR_c"/>
    <property type="match status" value="1"/>
</dbReference>
<evidence type="ECO:0000313" key="3">
    <source>
        <dbReference type="EMBL" id="MCU6700615.1"/>
    </source>
</evidence>
<dbReference type="EMBL" id="JAOQJV010000015">
    <property type="protein sequence ID" value="MCU6700615.1"/>
    <property type="molecule type" value="Genomic_DNA"/>
</dbReference>
<dbReference type="SUPFAM" id="SSF51735">
    <property type="entry name" value="NAD(P)-binding Rossmann-fold domains"/>
    <property type="match status" value="1"/>
</dbReference>
<accession>A0ABT2S8N9</accession>
<dbReference type="InterPro" id="IPR036291">
    <property type="entry name" value="NAD(P)-bd_dom_sf"/>
</dbReference>
<dbReference type="Gene3D" id="3.40.50.720">
    <property type="entry name" value="NAD(P)-binding Rossmann-like Domain"/>
    <property type="match status" value="1"/>
</dbReference>
<dbReference type="PRINTS" id="PR00080">
    <property type="entry name" value="SDRFAMILY"/>
</dbReference>
<name>A0ABT2S8N9_9FIRM</name>
<reference evidence="3 4" key="1">
    <citation type="journal article" date="2021" name="ISME Commun">
        <title>Automated analysis of genomic sequences facilitates high-throughput and comprehensive description of bacteria.</title>
        <authorList>
            <person name="Hitch T.C.A."/>
        </authorList>
    </citation>
    <scope>NUCLEOTIDE SEQUENCE [LARGE SCALE GENOMIC DNA]</scope>
    <source>
        <strain evidence="3 4">Sanger_02</strain>
    </source>
</reference>
<protein>
    <submittedName>
        <fullName evidence="3">SDR family oxidoreductase</fullName>
    </submittedName>
</protein>
<sequence>MNKLSGKIAIVTGAGKGIGREAALAIAAEGATVVAVARTQTDLDETVKMIEDNGGSAISLSRDLTDGEQVQSMVDTVIEKYGKIDILVNNAGGYPKEIYNNIEHQAIKIWEWSEEQWDQIIKTNLRIPFLCINKVVPEMIKQHSGKIVSVSSRMGRIASQMGAYAVAKAGIVTMTKTTAIQTKEHGIQCNAVAPGIVDTPGQRVYNHSVGQDGVAMGNAEDVAKAIVYLLADAPFVMTGQVIDLFTTV</sequence>
<dbReference type="Pfam" id="PF00106">
    <property type="entry name" value="adh_short"/>
    <property type="match status" value="1"/>
</dbReference>
<comment type="similarity">
    <text evidence="1 2">Belongs to the short-chain dehydrogenases/reductases (SDR) family.</text>
</comment>
<organism evidence="3 4">
    <name type="scientific">Dorea ammoniilytica</name>
    <dbReference type="NCBI Taxonomy" id="2981788"/>
    <lineage>
        <taxon>Bacteria</taxon>
        <taxon>Bacillati</taxon>
        <taxon>Bacillota</taxon>
        <taxon>Clostridia</taxon>
        <taxon>Lachnospirales</taxon>
        <taxon>Lachnospiraceae</taxon>
        <taxon>Dorea</taxon>
    </lineage>
</organism>
<dbReference type="InterPro" id="IPR020904">
    <property type="entry name" value="Sc_DH/Rdtase_CS"/>
</dbReference>
<dbReference type="RefSeq" id="WP_262581963.1">
    <property type="nucleotide sequence ID" value="NZ_JAOQJV010000015.1"/>
</dbReference>
<dbReference type="PRINTS" id="PR00081">
    <property type="entry name" value="GDHRDH"/>
</dbReference>